<evidence type="ECO:0000313" key="2">
    <source>
        <dbReference type="Proteomes" id="UP000190951"/>
    </source>
</evidence>
<evidence type="ECO:0000313" key="1">
    <source>
        <dbReference type="EMBL" id="URZ13915.1"/>
    </source>
</evidence>
<dbReference type="SUPFAM" id="SSF49373">
    <property type="entry name" value="Invasin/intimin cell-adhesion fragments"/>
    <property type="match status" value="1"/>
</dbReference>
<name>A0A1S8MEZ2_9CLOT</name>
<dbReference type="Proteomes" id="UP000190951">
    <property type="component" value="Plasmid p330"/>
</dbReference>
<reference evidence="1 2" key="1">
    <citation type="submission" date="2022-04" db="EMBL/GenBank/DDBJ databases">
        <title>Genome sequence of C. roseum typestrain.</title>
        <authorList>
            <person name="Poehlein A."/>
            <person name="Schoch T."/>
            <person name="Duerre P."/>
            <person name="Daniel R."/>
        </authorList>
    </citation>
    <scope>NUCLEOTIDE SEQUENCE [LARGE SCALE GENOMIC DNA]</scope>
    <source>
        <strain evidence="1 2">DSM 7320</strain>
        <plasmid evidence="1 2">p330</plasmid>
    </source>
</reference>
<sequence length="1144" mass="128966">MFEIKYTVKVTLLIKKSSAYEDLMDTFTKNLDLPEDKLYGSFQELQNGYILDILKDKVESYLKETKLTINDIEVDSYEVISNTEGVQVFFENPYKDSEFTLSPIIKAYIPPKVVAIEEPILKGKALDTETIVWSFESSSVYAHYLLDDKDKVIAEVPINVDHYIETKLSPSTTYTRKLVSYDASGSSKPSANVSITTNERKPNLNLKNYNEKRNETFDKTLVNTENTRITAFHSGTGDEEDLFVSKEPYDFHEKFSMNINISGVNYKKKTVYDAIDFKYKIHAKAEYNSQEQNGNIDLILHAYPVEHINYRIYKYGLKPIKANYRVTCKVLFYSIETTTSTDKDGKTVTTSKLTPHIKNVMSDSYEFTFLSEASLKVDENGKSFAVCDYIPFSKAQIVSSKTLIELVTPSINNDTEIASESTKSNIPYEVFDFQIENDYPFDEIDNRWNSLAARDFGAGIRGTLKTSAASAENGLDKNSLVYAYGFSEGCLYDLEQYIESEISYIEGQKTTLKKSDIPLNNLVNIVDASQYLDAGDKSIVTDILIQDIEKDIVVDSLDKTGIEDIISSCHMVLSSMSEITSDKLSYKFTKDSPYSAIKAALAINIGQGEYIFVPEILATSGNVDLGLNKNVTVGQQISYRGSKDFCVGLFANLVDVTNTWESTFPLLHYLTGTVNKGGKNDLTVTMPEFPVPKYIDEAKVKYSIEITEVSKADAIILAKFSNSDNNNFGIVNGDEVTFSSGSTYDENDETIELLGNVTEAALELFDTFEKEFQFRIIKPTLKAEQKYDKYILNISSDNMNLALFYEDEVNFDEKSEGTIKVTVKAIQGATSYLRPRINNGYYYINNDEYFLYSSFDASEVLASNDALSENKYFNFMSGKCILYNILPKQFAPIIVEDDVLGSLRHSPFYDENNTAILTNTETFISKSQKNFRLAFINIDPKTLVVKINNEICDKANYNLYNNILEFNSLIIEGVSVFVSYMLKNSFCVNYDIDNKKITIETNTDSPIEKGRIMYETSVAYRKKTADNLSLNPIYNLESNGFIYISYDSFDLKDFNIYINPKTLKADGKDNCSVYIFAKDVYNNPAPSCSFTMSCTYGKLSENTAVTDMNGVICIRYTASSTSCTDIISVTAANGSTKTVDIINE</sequence>
<accession>A0A1S8MEZ2</accession>
<dbReference type="STRING" id="84029.CROST_31800"/>
<dbReference type="SUPFAM" id="SSF49265">
    <property type="entry name" value="Fibronectin type III"/>
    <property type="match status" value="1"/>
</dbReference>
<dbReference type="InterPro" id="IPR008964">
    <property type="entry name" value="Invasin/intimin_cell_adhesion"/>
</dbReference>
<protein>
    <submittedName>
        <fullName evidence="1">Uncharacterized protein</fullName>
    </submittedName>
</protein>
<geneLocation type="plasmid" evidence="1 2">
    <name>p330</name>
</geneLocation>
<dbReference type="InterPro" id="IPR036116">
    <property type="entry name" value="FN3_sf"/>
</dbReference>
<organism evidence="1 2">
    <name type="scientific">Clostridium felsineum</name>
    <dbReference type="NCBI Taxonomy" id="36839"/>
    <lineage>
        <taxon>Bacteria</taxon>
        <taxon>Bacillati</taxon>
        <taxon>Bacillota</taxon>
        <taxon>Clostridia</taxon>
        <taxon>Eubacteriales</taxon>
        <taxon>Clostridiaceae</taxon>
        <taxon>Clostridium</taxon>
    </lineage>
</organism>
<gene>
    <name evidence="1" type="ORF">CROST_046930</name>
</gene>
<dbReference type="KEGG" id="crw:CROST_046930"/>
<dbReference type="EMBL" id="CP096984">
    <property type="protein sequence ID" value="URZ13915.1"/>
    <property type="molecule type" value="Genomic_DNA"/>
</dbReference>
<dbReference type="AlphaFoldDB" id="A0A1S8MEZ2"/>
<keyword evidence="2" id="KW-1185">Reference proteome</keyword>
<dbReference type="InterPro" id="IPR013783">
    <property type="entry name" value="Ig-like_fold"/>
</dbReference>
<keyword evidence="1" id="KW-0614">Plasmid</keyword>
<dbReference type="Gene3D" id="2.60.40.10">
    <property type="entry name" value="Immunoglobulins"/>
    <property type="match status" value="2"/>
</dbReference>
<dbReference type="RefSeq" id="WP_077832548.1">
    <property type="nucleotide sequence ID" value="NZ_CP096984.1"/>
</dbReference>
<proteinExistence type="predicted"/>